<feature type="transmembrane region" description="Helical" evidence="2">
    <location>
        <begin position="231"/>
        <end position="252"/>
    </location>
</feature>
<accession>A0ABY7K0N6</accession>
<gene>
    <name evidence="4" type="ORF">M6B22_21865</name>
</gene>
<feature type="region of interest" description="Disordered" evidence="1">
    <location>
        <begin position="128"/>
        <end position="179"/>
    </location>
</feature>
<feature type="signal peptide" evidence="3">
    <location>
        <begin position="1"/>
        <end position="33"/>
    </location>
</feature>
<dbReference type="RefSeq" id="WP_269443674.1">
    <property type="nucleotide sequence ID" value="NZ_CP097463.1"/>
</dbReference>
<reference evidence="4" key="1">
    <citation type="submission" date="2022-05" db="EMBL/GenBank/DDBJ databases">
        <title>Jatrophihabitans sp. SB3-54 whole genome sequence.</title>
        <authorList>
            <person name="Suh M.K."/>
            <person name="Eom M.K."/>
            <person name="Kim J.S."/>
            <person name="Kim H.S."/>
            <person name="Do H.E."/>
            <person name="Shin Y.K."/>
            <person name="Lee J.-S."/>
        </authorList>
    </citation>
    <scope>NUCLEOTIDE SEQUENCE</scope>
    <source>
        <strain evidence="4">SB3-54</strain>
    </source>
</reference>
<keyword evidence="2" id="KW-1133">Transmembrane helix</keyword>
<dbReference type="PROSITE" id="PS51318">
    <property type="entry name" value="TAT"/>
    <property type="match status" value="1"/>
</dbReference>
<dbReference type="Proteomes" id="UP001164693">
    <property type="component" value="Chromosome"/>
</dbReference>
<feature type="region of interest" description="Disordered" evidence="1">
    <location>
        <begin position="34"/>
        <end position="78"/>
    </location>
</feature>
<keyword evidence="3" id="KW-0732">Signal</keyword>
<name>A0ABY7K0N6_9ACTN</name>
<evidence type="ECO:0000313" key="4">
    <source>
        <dbReference type="EMBL" id="WAX57137.1"/>
    </source>
</evidence>
<keyword evidence="5" id="KW-1185">Reference proteome</keyword>
<sequence>MQRRTSRRTVFSAFAVLTAMIIGMLAWSPAATAEQRSGHARTQHKHAAQQHNAASKHSAHKSRAHAREQQPKQHSPFAAAAKSPLDDLLDGLLGDNGVAGKHGPVGKIVNDTVPKAVKKTVDSTTGLVNTALGHGKSTAPAPTPPKPTSRAPGHAPAQPTHPTTRHAAATSTTPATRDSAATIRTAPLDSPALVAVKQPAGQKGSAPAEVEPPRAVALTPASLLSAPGTGILVGVMFAFAAGVFAVVYGAGYRGRRAR</sequence>
<proteinExistence type="predicted"/>
<evidence type="ECO:0000256" key="1">
    <source>
        <dbReference type="SAM" id="MobiDB-lite"/>
    </source>
</evidence>
<keyword evidence="2" id="KW-0472">Membrane</keyword>
<evidence type="ECO:0000256" key="2">
    <source>
        <dbReference type="SAM" id="Phobius"/>
    </source>
</evidence>
<dbReference type="EMBL" id="CP097463">
    <property type="protein sequence ID" value="WAX57137.1"/>
    <property type="molecule type" value="Genomic_DNA"/>
</dbReference>
<feature type="compositionally biased region" description="Basic residues" evidence="1">
    <location>
        <begin position="38"/>
        <end position="48"/>
    </location>
</feature>
<dbReference type="InterPro" id="IPR006311">
    <property type="entry name" value="TAT_signal"/>
</dbReference>
<evidence type="ECO:0000313" key="5">
    <source>
        <dbReference type="Proteomes" id="UP001164693"/>
    </source>
</evidence>
<organism evidence="4 5">
    <name type="scientific">Jatrophihabitans cynanchi</name>
    <dbReference type="NCBI Taxonomy" id="2944128"/>
    <lineage>
        <taxon>Bacteria</taxon>
        <taxon>Bacillati</taxon>
        <taxon>Actinomycetota</taxon>
        <taxon>Actinomycetes</taxon>
        <taxon>Jatrophihabitantales</taxon>
        <taxon>Jatrophihabitantaceae</taxon>
        <taxon>Jatrophihabitans</taxon>
    </lineage>
</organism>
<feature type="chain" id="PRO_5045465754" evidence="3">
    <location>
        <begin position="34"/>
        <end position="258"/>
    </location>
</feature>
<protein>
    <submittedName>
        <fullName evidence="4">Uncharacterized protein</fullName>
    </submittedName>
</protein>
<feature type="compositionally biased region" description="Low complexity" evidence="1">
    <location>
        <begin position="148"/>
        <end position="179"/>
    </location>
</feature>
<evidence type="ECO:0000256" key="3">
    <source>
        <dbReference type="SAM" id="SignalP"/>
    </source>
</evidence>
<keyword evidence="2" id="KW-0812">Transmembrane</keyword>